<feature type="region of interest" description="Disordered" evidence="1">
    <location>
        <begin position="562"/>
        <end position="601"/>
    </location>
</feature>
<feature type="transmembrane region" description="Helical" evidence="2">
    <location>
        <begin position="43"/>
        <end position="68"/>
    </location>
</feature>
<evidence type="ECO:0000256" key="1">
    <source>
        <dbReference type="SAM" id="MobiDB-lite"/>
    </source>
</evidence>
<proteinExistence type="predicted"/>
<dbReference type="OrthoDB" id="8964374at2759"/>
<keyword evidence="2" id="KW-0472">Membrane</keyword>
<feature type="compositionally biased region" description="Polar residues" evidence="1">
    <location>
        <begin position="233"/>
        <end position="244"/>
    </location>
</feature>
<feature type="compositionally biased region" description="Basic and acidic residues" evidence="1">
    <location>
        <begin position="117"/>
        <end position="133"/>
    </location>
</feature>
<dbReference type="InterPro" id="IPR039191">
    <property type="entry name" value="Nopp140-like"/>
</dbReference>
<name>A0A6J2YAT4_SITOR</name>
<evidence type="ECO:0000313" key="4">
    <source>
        <dbReference type="RefSeq" id="XP_030760587.1"/>
    </source>
</evidence>
<feature type="compositionally biased region" description="Low complexity" evidence="1">
    <location>
        <begin position="511"/>
        <end position="535"/>
    </location>
</feature>
<sequence length="617" mass="70213">MEEKQAPESMATVTIKPEYPPSEYCSSEPPPAYHKPQSSAVQVAKIVAVTIVLVSFVLGSFLLASAYVTANASCRQLEQDLELLSEVADKFDGQNQGPLQPEALIQEEPTAKTSNKRQVDALKKEASKTKEIEDNNIDSSDSSSDDSSSESEEEPKVHFKLPLQLDFDDLAGTLIAKNQRSKMNCIVEKKRAEEVVDHQPKTLRLPFGVNLTTDPRFERLTGERMVIICESGHMQSAQPPQQEKAQSDEDDDDDDSDQETIMIQPVMIPIPPTNFQTHMPQQMAPMPVSMQSQAQSQPQIQIRPLHPMEQMRPPMPPMRQPIQPMRPPMEQMRPEMVRFPMRPPMDRPMMEQERQPFEQIIAYRQNEEPVRNSIEYQRPPQEIEQQRTMMVVPQQVHIRFEPQQPQQPQQQQDSDTSPNPLIQHIIQQIIAQKIMDIRKAQEQEQQQVQETRERNFEPPRMMNVPNVPERPVPHPMIPIPEEVLSHLNRLPNNERVIVAVSEPDSSEEDSSSSSDESSASQSASQETAPQQTQEQKPQDPEMVGREAYIRRLPVNIPVNMMQEQDQESQGSAAEETRPHYVQPRSVSVEAPKSRVTRSANPLVPEKRVKRCACECAC</sequence>
<dbReference type="PANTHER" id="PTHR23216">
    <property type="entry name" value="NUCLEOLAR AND COILED-BODY PHOSPHOPROTEIN 1"/>
    <property type="match status" value="1"/>
</dbReference>
<dbReference type="GeneID" id="115885732"/>
<feature type="region of interest" description="Disordered" evidence="1">
    <location>
        <begin position="1"/>
        <end position="35"/>
    </location>
</feature>
<feature type="region of interest" description="Disordered" evidence="1">
    <location>
        <begin position="501"/>
        <end position="542"/>
    </location>
</feature>
<keyword evidence="3" id="KW-1185">Reference proteome</keyword>
<accession>A0A6J2YAT4</accession>
<dbReference type="PANTHER" id="PTHR23216:SF1">
    <property type="entry name" value="NUCLEOLAR AND COILED-BODY PHOSPHOPROTEIN 1"/>
    <property type="match status" value="1"/>
</dbReference>
<feature type="region of interest" description="Disordered" evidence="1">
    <location>
        <begin position="92"/>
        <end position="160"/>
    </location>
</feature>
<dbReference type="Proteomes" id="UP000504635">
    <property type="component" value="Unplaced"/>
</dbReference>
<gene>
    <name evidence="4" type="primary">LOC115885732</name>
</gene>
<feature type="region of interest" description="Disordered" evidence="1">
    <location>
        <begin position="233"/>
        <end position="257"/>
    </location>
</feature>
<dbReference type="GO" id="GO:0005730">
    <property type="term" value="C:nucleolus"/>
    <property type="evidence" value="ECO:0007669"/>
    <property type="project" value="InterPro"/>
</dbReference>
<evidence type="ECO:0000256" key="2">
    <source>
        <dbReference type="SAM" id="Phobius"/>
    </source>
</evidence>
<reference evidence="4" key="1">
    <citation type="submission" date="2025-08" db="UniProtKB">
        <authorList>
            <consortium name="RefSeq"/>
        </authorList>
    </citation>
    <scope>IDENTIFICATION</scope>
    <source>
        <tissue evidence="4">Gonads</tissue>
    </source>
</reference>
<keyword evidence="2" id="KW-0812">Transmembrane</keyword>
<feature type="compositionally biased region" description="Polar residues" evidence="1">
    <location>
        <begin position="562"/>
        <end position="571"/>
    </location>
</feature>
<feature type="region of interest" description="Disordered" evidence="1">
    <location>
        <begin position="438"/>
        <end position="473"/>
    </location>
</feature>
<protein>
    <submittedName>
        <fullName evidence="4">Mediator of RNA polymerase II transcription subunit 12</fullName>
    </submittedName>
</protein>
<evidence type="ECO:0000313" key="3">
    <source>
        <dbReference type="Proteomes" id="UP000504635"/>
    </source>
</evidence>
<organism evidence="3 4">
    <name type="scientific">Sitophilus oryzae</name>
    <name type="common">Rice weevil</name>
    <name type="synonym">Curculio oryzae</name>
    <dbReference type="NCBI Taxonomy" id="7048"/>
    <lineage>
        <taxon>Eukaryota</taxon>
        <taxon>Metazoa</taxon>
        <taxon>Ecdysozoa</taxon>
        <taxon>Arthropoda</taxon>
        <taxon>Hexapoda</taxon>
        <taxon>Insecta</taxon>
        <taxon>Pterygota</taxon>
        <taxon>Neoptera</taxon>
        <taxon>Endopterygota</taxon>
        <taxon>Coleoptera</taxon>
        <taxon>Polyphaga</taxon>
        <taxon>Cucujiformia</taxon>
        <taxon>Curculionidae</taxon>
        <taxon>Dryophthorinae</taxon>
        <taxon>Sitophilus</taxon>
    </lineage>
</organism>
<feature type="compositionally biased region" description="Acidic residues" evidence="1">
    <location>
        <begin position="248"/>
        <end position="257"/>
    </location>
</feature>
<dbReference type="KEGG" id="soy:115885732"/>
<keyword evidence="2" id="KW-1133">Transmembrane helix</keyword>
<dbReference type="InParanoid" id="A0A6J2YAT4"/>
<dbReference type="RefSeq" id="XP_030760587.1">
    <property type="nucleotide sequence ID" value="XM_030904727.1"/>
</dbReference>
<feature type="compositionally biased region" description="Acidic residues" evidence="1">
    <location>
        <begin position="143"/>
        <end position="153"/>
    </location>
</feature>
<dbReference type="AlphaFoldDB" id="A0A6J2YAT4"/>